<feature type="compositionally biased region" description="Basic and acidic residues" evidence="2">
    <location>
        <begin position="154"/>
        <end position="180"/>
    </location>
</feature>
<reference evidence="4 5" key="1">
    <citation type="journal article" date="2017" name="Int. J. Parasitol.">
        <title>The genome of the protozoan parasite Cystoisospora suis and a reverse vaccinology approach to identify vaccine candidates.</title>
        <authorList>
            <person name="Palmieri N."/>
            <person name="Shrestha A."/>
            <person name="Ruttkowski B."/>
            <person name="Beck T."/>
            <person name="Vogl C."/>
            <person name="Tomley F."/>
            <person name="Blake D.P."/>
            <person name="Joachim A."/>
        </authorList>
    </citation>
    <scope>NUCLEOTIDE SEQUENCE [LARGE SCALE GENOMIC DNA]</scope>
    <source>
        <strain evidence="4 5">Wien I</strain>
    </source>
</reference>
<dbReference type="GeneID" id="94423461"/>
<dbReference type="GO" id="GO:0016887">
    <property type="term" value="F:ATP hydrolysis activity"/>
    <property type="evidence" value="ECO:0007669"/>
    <property type="project" value="InterPro"/>
</dbReference>
<organism evidence="4 5">
    <name type="scientific">Cystoisospora suis</name>
    <dbReference type="NCBI Taxonomy" id="483139"/>
    <lineage>
        <taxon>Eukaryota</taxon>
        <taxon>Sar</taxon>
        <taxon>Alveolata</taxon>
        <taxon>Apicomplexa</taxon>
        <taxon>Conoidasida</taxon>
        <taxon>Coccidia</taxon>
        <taxon>Eucoccidiorida</taxon>
        <taxon>Eimeriorina</taxon>
        <taxon>Sarcocystidae</taxon>
        <taxon>Cystoisospora</taxon>
    </lineage>
</organism>
<dbReference type="RefSeq" id="XP_067927774.1">
    <property type="nucleotide sequence ID" value="XM_068060250.1"/>
</dbReference>
<feature type="transmembrane region" description="Helical" evidence="3">
    <location>
        <begin position="299"/>
        <end position="318"/>
    </location>
</feature>
<dbReference type="PANTHER" id="PTHR46594">
    <property type="entry name" value="P-TYPE CATION-TRANSPORTING ATPASE"/>
    <property type="match status" value="1"/>
</dbReference>
<feature type="region of interest" description="Disordered" evidence="2">
    <location>
        <begin position="78"/>
        <end position="121"/>
    </location>
</feature>
<dbReference type="GO" id="GO:0016020">
    <property type="term" value="C:membrane"/>
    <property type="evidence" value="ECO:0007669"/>
    <property type="project" value="InterPro"/>
</dbReference>
<dbReference type="GO" id="GO:0005524">
    <property type="term" value="F:ATP binding"/>
    <property type="evidence" value="ECO:0007669"/>
    <property type="project" value="InterPro"/>
</dbReference>
<accession>A0A2C6LFL1</accession>
<dbReference type="NCBIfam" id="TIGR01494">
    <property type="entry name" value="ATPase_P-type"/>
    <property type="match status" value="1"/>
</dbReference>
<evidence type="ECO:0000256" key="2">
    <source>
        <dbReference type="SAM" id="MobiDB-lite"/>
    </source>
</evidence>
<keyword evidence="3" id="KW-0472">Membrane</keyword>
<protein>
    <submittedName>
        <fullName evidence="4">Copper-transporting atpase</fullName>
    </submittedName>
</protein>
<keyword evidence="3" id="KW-1133">Transmembrane helix</keyword>
<dbReference type="OrthoDB" id="347742at2759"/>
<evidence type="ECO:0000313" key="5">
    <source>
        <dbReference type="Proteomes" id="UP000221165"/>
    </source>
</evidence>
<comment type="caution">
    <text evidence="4">The sequence shown here is derived from an EMBL/GenBank/DDBJ whole genome shotgun (WGS) entry which is preliminary data.</text>
</comment>
<evidence type="ECO:0000256" key="3">
    <source>
        <dbReference type="SAM" id="Phobius"/>
    </source>
</evidence>
<dbReference type="Gene3D" id="3.40.50.1000">
    <property type="entry name" value="HAD superfamily/HAD-like"/>
    <property type="match status" value="1"/>
</dbReference>
<evidence type="ECO:0000313" key="4">
    <source>
        <dbReference type="EMBL" id="PHJ26129.1"/>
    </source>
</evidence>
<dbReference type="InterPro" id="IPR036412">
    <property type="entry name" value="HAD-like_sf"/>
</dbReference>
<proteinExistence type="predicted"/>
<evidence type="ECO:0000256" key="1">
    <source>
        <dbReference type="ARBA" id="ARBA00022723"/>
    </source>
</evidence>
<dbReference type="GO" id="GO:0046872">
    <property type="term" value="F:metal ion binding"/>
    <property type="evidence" value="ECO:0007669"/>
    <property type="project" value="UniProtKB-KW"/>
</dbReference>
<gene>
    <name evidence="4" type="ORF">CSUI_000015</name>
</gene>
<dbReference type="VEuPathDB" id="ToxoDB:CSUI_000015"/>
<keyword evidence="5" id="KW-1185">Reference proteome</keyword>
<dbReference type="InterPro" id="IPR001757">
    <property type="entry name" value="P_typ_ATPase"/>
</dbReference>
<feature type="region of interest" description="Disordered" evidence="2">
    <location>
        <begin position="151"/>
        <end position="180"/>
    </location>
</feature>
<dbReference type="AlphaFoldDB" id="A0A2C6LFL1"/>
<dbReference type="InterPro" id="IPR023214">
    <property type="entry name" value="HAD_sf"/>
</dbReference>
<keyword evidence="1" id="KW-0479">Metal-binding</keyword>
<dbReference type="Proteomes" id="UP000221165">
    <property type="component" value="Unassembled WGS sequence"/>
</dbReference>
<keyword evidence="3" id="KW-0812">Transmembrane</keyword>
<dbReference type="SUPFAM" id="SSF56784">
    <property type="entry name" value="HAD-like"/>
    <property type="match status" value="1"/>
</dbReference>
<dbReference type="PANTHER" id="PTHR46594:SF4">
    <property type="entry name" value="P-TYPE CATION-TRANSPORTING ATPASE"/>
    <property type="match status" value="1"/>
</dbReference>
<sequence length="366" mass="40710">NRLGAPKTSSSSFTSSSSLVKQSTRYFSVEKLSSFFSSISRIFLQHHQYHPFHIWRQTPSLLSSSSLASSSSSSSILAHGEKRLQGRSKTTARGKLPVGQADREGEKKRRRGRKGPEYLSLGDSHLYGSTEAVDGGDRDGIVSSFSSSSPCFVRGDEKEENLHEQRNYERERERREKGKEDRVQGCLSFQKDSEEIKKILSKKADKKHICCMIGDGVNDAPALSAASLGVSIASARVCASPPLIAADIVLLNGNLSQFIDFLRLSRQTTKIISWNFVWALGFNVLAIPLAAGILYPRVYIHPLVAAIAMAVSCLLVLLNATRLTRFEKYEDIQRRNHRKELASHCKDHLLSRIFSSSYREGGRMTS</sequence>
<feature type="non-terminal residue" evidence="4">
    <location>
        <position position="1"/>
    </location>
</feature>
<dbReference type="EMBL" id="MIGC01000013">
    <property type="protein sequence ID" value="PHJ26129.1"/>
    <property type="molecule type" value="Genomic_DNA"/>
</dbReference>
<name>A0A2C6LFL1_9APIC</name>
<feature type="transmembrane region" description="Helical" evidence="3">
    <location>
        <begin position="271"/>
        <end position="293"/>
    </location>
</feature>